<dbReference type="CDD" id="cd06558">
    <property type="entry name" value="crotonase-like"/>
    <property type="match status" value="1"/>
</dbReference>
<dbReference type="Gene3D" id="1.10.12.10">
    <property type="entry name" value="Lyase 2-enoyl-coa Hydratase, Chain A, domain 2"/>
    <property type="match status" value="1"/>
</dbReference>
<protein>
    <submittedName>
        <fullName evidence="2">Short-chain-enoyl-CoA hydratase</fullName>
        <ecNumber evidence="2">4.2.1.150</ecNumber>
    </submittedName>
</protein>
<comment type="similarity">
    <text evidence="1">Belongs to the enoyl-CoA hydratase/isomerase family.</text>
</comment>
<organism evidence="2 3">
    <name type="scientific">Pseudomonas fluorescens</name>
    <dbReference type="NCBI Taxonomy" id="294"/>
    <lineage>
        <taxon>Bacteria</taxon>
        <taxon>Pseudomonadati</taxon>
        <taxon>Pseudomonadota</taxon>
        <taxon>Gammaproteobacteria</taxon>
        <taxon>Pseudomonadales</taxon>
        <taxon>Pseudomonadaceae</taxon>
        <taxon>Pseudomonas</taxon>
    </lineage>
</organism>
<dbReference type="EC" id="4.2.1.150" evidence="2"/>
<evidence type="ECO:0000313" key="3">
    <source>
        <dbReference type="Proteomes" id="UP000381093"/>
    </source>
</evidence>
<accession>A0A5E7C0B4</accession>
<dbReference type="Proteomes" id="UP000381093">
    <property type="component" value="Unassembled WGS sequence"/>
</dbReference>
<reference evidence="2 3" key="1">
    <citation type="submission" date="2019-09" db="EMBL/GenBank/DDBJ databases">
        <authorList>
            <person name="Chandra G."/>
            <person name="Truman W A."/>
        </authorList>
    </citation>
    <scope>NUCLEOTIDE SEQUENCE [LARGE SCALE GENOMIC DNA]</scope>
    <source>
        <strain evidence="2">PS710</strain>
    </source>
</reference>
<evidence type="ECO:0000256" key="1">
    <source>
        <dbReference type="ARBA" id="ARBA00005254"/>
    </source>
</evidence>
<dbReference type="GO" id="GO:0018812">
    <property type="term" value="F:3-hydroxyacyl-CoA dehydratase activity"/>
    <property type="evidence" value="ECO:0007669"/>
    <property type="project" value="UniProtKB-EC"/>
</dbReference>
<dbReference type="AlphaFoldDB" id="A0A5E7C0B4"/>
<proteinExistence type="inferred from homology"/>
<sequence>MMKEYSTLQFTQDGPVAKILFNRPEILNRMDDVSTAELVDVIERMRRPGDARVLLFASTGKAFSAGGDLEEVRRLATDKDRRFDAWDAGRRLIYGMMEIPVPTVMALQGDAYGLASSIVLSGDIIVASKNVRIGDPHVRVGLSAGDGGCLLWPAAFGMTKAKRHLLTGDPIGAEEAYRLGGVTDLVDTPEEVLPLAERLAAQITELPPMAVQLTKRALNHAMHKQAVDVFEFSLALEQYGMLSEDLLEAIDAFKNKRPPVYRNR</sequence>
<evidence type="ECO:0000313" key="2">
    <source>
        <dbReference type="EMBL" id="VVN97769.1"/>
    </source>
</evidence>
<dbReference type="Gene3D" id="3.90.226.10">
    <property type="entry name" value="2-enoyl-CoA Hydratase, Chain A, domain 1"/>
    <property type="match status" value="1"/>
</dbReference>
<dbReference type="Pfam" id="PF00378">
    <property type="entry name" value="ECH_1"/>
    <property type="match status" value="1"/>
</dbReference>
<dbReference type="PANTHER" id="PTHR43459">
    <property type="entry name" value="ENOYL-COA HYDRATASE"/>
    <property type="match status" value="1"/>
</dbReference>
<name>A0A5E7C0B4_PSEFL</name>
<keyword evidence="2" id="KW-0456">Lyase</keyword>
<dbReference type="RefSeq" id="WP_224794267.1">
    <property type="nucleotide sequence ID" value="NZ_CABVHW010000006.1"/>
</dbReference>
<dbReference type="InterPro" id="IPR001753">
    <property type="entry name" value="Enoyl-CoA_hydra/iso"/>
</dbReference>
<dbReference type="SUPFAM" id="SSF52096">
    <property type="entry name" value="ClpP/crotonase"/>
    <property type="match status" value="1"/>
</dbReference>
<gene>
    <name evidence="2" type="primary">crt_2</name>
    <name evidence="2" type="ORF">PS710_02407</name>
</gene>
<dbReference type="EMBL" id="CABVHW010000006">
    <property type="protein sequence ID" value="VVN97769.1"/>
    <property type="molecule type" value="Genomic_DNA"/>
</dbReference>
<dbReference type="InterPro" id="IPR014748">
    <property type="entry name" value="Enoyl-CoA_hydra_C"/>
</dbReference>
<dbReference type="PANTHER" id="PTHR43459:SF3">
    <property type="entry name" value="ENOYL-COA HYDRATASE ECHA15 (ENOYL HYDRASE) (UNSATURATED ACYL-COA HYDRATASE) (CROTONASE)-RELATED"/>
    <property type="match status" value="1"/>
</dbReference>
<dbReference type="InterPro" id="IPR029045">
    <property type="entry name" value="ClpP/crotonase-like_dom_sf"/>
</dbReference>